<dbReference type="Proteomes" id="UP000077961">
    <property type="component" value="Unassembled WGS sequence"/>
</dbReference>
<evidence type="ECO:0000313" key="3">
    <source>
        <dbReference type="EMBL" id="OAJ56696.1"/>
    </source>
</evidence>
<organism evidence="3 5">
    <name type="scientific">Paraburkholderia ginsengiterrae</name>
    <dbReference type="NCBI Taxonomy" id="1462993"/>
    <lineage>
        <taxon>Bacteria</taxon>
        <taxon>Pseudomonadati</taxon>
        <taxon>Pseudomonadota</taxon>
        <taxon>Betaproteobacteria</taxon>
        <taxon>Burkholderiales</taxon>
        <taxon>Burkholderiaceae</taxon>
        <taxon>Paraburkholderia</taxon>
    </lineage>
</organism>
<dbReference type="EMBL" id="LXKA01000333">
    <property type="protein sequence ID" value="OAJ56696.1"/>
    <property type="molecule type" value="Genomic_DNA"/>
</dbReference>
<evidence type="ECO:0000313" key="4">
    <source>
        <dbReference type="Proteomes" id="UP000077961"/>
    </source>
</evidence>
<dbReference type="RefSeq" id="WP_064271711.1">
    <property type="nucleotide sequence ID" value="NZ_LXJZ01000220.1"/>
</dbReference>
<keyword evidence="1" id="KW-0732">Signal</keyword>
<dbReference type="AlphaFoldDB" id="A0A1A9N3L9"/>
<dbReference type="OrthoDB" id="9031444at2"/>
<feature type="chain" id="PRO_5008393497" description="DUF4398 domain-containing protein" evidence="1">
    <location>
        <begin position="22"/>
        <end position="87"/>
    </location>
</feature>
<comment type="caution">
    <text evidence="3">The sequence shown here is derived from an EMBL/GenBank/DDBJ whole genome shotgun (WGS) entry which is preliminary data.</text>
</comment>
<feature type="signal peptide" evidence="1">
    <location>
        <begin position="1"/>
        <end position="21"/>
    </location>
</feature>
<protein>
    <recommendedName>
        <fullName evidence="6">DUF4398 domain-containing protein</fullName>
    </recommendedName>
</protein>
<evidence type="ECO:0008006" key="6">
    <source>
        <dbReference type="Google" id="ProtNLM"/>
    </source>
</evidence>
<name>A0A1A9N3L9_9BURK</name>
<accession>A0A1A9N3L9</accession>
<sequence length="87" mass="9089">MKKLIATVCLCTAALAPSAWAQTASEPAANAAPGANSDEIVKMRMQIAAANKEYNRKVAAAKKVYDRQKAAAAKVRDEAIAKARSGA</sequence>
<evidence type="ECO:0000256" key="1">
    <source>
        <dbReference type="SAM" id="SignalP"/>
    </source>
</evidence>
<dbReference type="Proteomes" id="UP000078116">
    <property type="component" value="Unassembled WGS sequence"/>
</dbReference>
<gene>
    <name evidence="2" type="ORF">A6V36_12900</name>
    <name evidence="3" type="ORF">A6V37_31225</name>
</gene>
<keyword evidence="4" id="KW-1185">Reference proteome</keyword>
<evidence type="ECO:0000313" key="5">
    <source>
        <dbReference type="Proteomes" id="UP000078116"/>
    </source>
</evidence>
<reference evidence="4 5" key="1">
    <citation type="submission" date="2016-04" db="EMBL/GenBank/DDBJ databases">
        <title>Reclassification of Paraburkholderia panaciterrae (Farh et al. 2015) Dobritsa &amp; Samadpour 2016 as a later homotypic synonym of Paraburkholderia ginsengiterrae (Farh et al. 2015) Dobritsa &amp; Samadpour 2016.</title>
        <authorList>
            <person name="Dobritsa A.P."/>
            <person name="Kutumbaka K."/>
            <person name="Samadpour M."/>
        </authorList>
    </citation>
    <scope>NUCLEOTIDE SEQUENCE [LARGE SCALE GENOMIC DNA]</scope>
    <source>
        <strain evidence="3 5">DCY85</strain>
        <strain evidence="2 4">DCY85-1</strain>
    </source>
</reference>
<evidence type="ECO:0000313" key="2">
    <source>
        <dbReference type="EMBL" id="OAJ53233.1"/>
    </source>
</evidence>
<proteinExistence type="predicted"/>
<dbReference type="EMBL" id="LXJZ01000220">
    <property type="protein sequence ID" value="OAJ53233.1"/>
    <property type="molecule type" value="Genomic_DNA"/>
</dbReference>